<dbReference type="NCBIfam" id="NF001786">
    <property type="entry name" value="PRK00517.2-4"/>
    <property type="match status" value="1"/>
</dbReference>
<dbReference type="InterPro" id="IPR050078">
    <property type="entry name" value="Ribosomal_L11_MeTrfase_PrmA"/>
</dbReference>
<dbReference type="PANTHER" id="PTHR43648:SF1">
    <property type="entry name" value="ELECTRON TRANSFER FLAVOPROTEIN BETA SUBUNIT LYSINE METHYLTRANSFERASE"/>
    <property type="match status" value="1"/>
</dbReference>
<evidence type="ECO:0000256" key="4">
    <source>
        <dbReference type="ARBA" id="ARBA00022679"/>
    </source>
</evidence>
<proteinExistence type="inferred from homology"/>
<dbReference type="AlphaFoldDB" id="B9L7G4"/>
<dbReference type="STRING" id="598659.NAMH_0135"/>
<dbReference type="EMBL" id="CP001279">
    <property type="protein sequence ID" value="ACM92830.1"/>
    <property type="molecule type" value="Genomic_DNA"/>
</dbReference>
<feature type="binding site" evidence="6">
    <location>
        <position position="131"/>
    </location>
    <ligand>
        <name>S-adenosyl-L-methionine</name>
        <dbReference type="ChEBI" id="CHEBI:59789"/>
    </ligand>
</feature>
<dbReference type="CDD" id="cd02440">
    <property type="entry name" value="AdoMet_MTases"/>
    <property type="match status" value="1"/>
</dbReference>
<dbReference type="GO" id="GO:0032259">
    <property type="term" value="P:methylation"/>
    <property type="evidence" value="ECO:0007669"/>
    <property type="project" value="UniProtKB-KW"/>
</dbReference>
<keyword evidence="7" id="KW-0689">Ribosomal protein</keyword>
<comment type="similarity">
    <text evidence="1 6">Belongs to the methyltransferase superfamily. PrmA family.</text>
</comment>
<gene>
    <name evidence="6 7" type="primary">prmA</name>
    <name evidence="7" type="ordered locus">NAMH_0135</name>
</gene>
<dbReference type="PIRSF" id="PIRSF000401">
    <property type="entry name" value="RPL11_MTase"/>
    <property type="match status" value="1"/>
</dbReference>
<evidence type="ECO:0000313" key="7">
    <source>
        <dbReference type="EMBL" id="ACM92830.1"/>
    </source>
</evidence>
<dbReference type="NCBIfam" id="TIGR00406">
    <property type="entry name" value="prmA"/>
    <property type="match status" value="1"/>
</dbReference>
<dbReference type="Pfam" id="PF06325">
    <property type="entry name" value="PrmA"/>
    <property type="match status" value="1"/>
</dbReference>
<name>B9L7G4_NAUPA</name>
<dbReference type="Gene3D" id="3.40.50.150">
    <property type="entry name" value="Vaccinia Virus protein VP39"/>
    <property type="match status" value="1"/>
</dbReference>
<dbReference type="GO" id="GO:0016279">
    <property type="term" value="F:protein-lysine N-methyltransferase activity"/>
    <property type="evidence" value="ECO:0007669"/>
    <property type="project" value="RHEA"/>
</dbReference>
<comment type="catalytic activity">
    <reaction evidence="6">
        <text>L-lysyl-[protein] + 3 S-adenosyl-L-methionine = N(6),N(6),N(6)-trimethyl-L-lysyl-[protein] + 3 S-adenosyl-L-homocysteine + 3 H(+)</text>
        <dbReference type="Rhea" id="RHEA:54192"/>
        <dbReference type="Rhea" id="RHEA-COMP:9752"/>
        <dbReference type="Rhea" id="RHEA-COMP:13826"/>
        <dbReference type="ChEBI" id="CHEBI:15378"/>
        <dbReference type="ChEBI" id="CHEBI:29969"/>
        <dbReference type="ChEBI" id="CHEBI:57856"/>
        <dbReference type="ChEBI" id="CHEBI:59789"/>
        <dbReference type="ChEBI" id="CHEBI:61961"/>
    </reaction>
</comment>
<keyword evidence="5 6" id="KW-0949">S-adenosyl-L-methionine</keyword>
<feature type="binding site" evidence="6">
    <location>
        <position position="173"/>
    </location>
    <ligand>
        <name>S-adenosyl-L-methionine</name>
        <dbReference type="ChEBI" id="CHEBI:59789"/>
    </ligand>
</feature>
<dbReference type="KEGG" id="nam:NAMH_0135"/>
<comment type="subcellular location">
    <subcellularLocation>
        <location evidence="6">Cytoplasm</location>
    </subcellularLocation>
</comment>
<evidence type="ECO:0000256" key="6">
    <source>
        <dbReference type="HAMAP-Rule" id="MF_00735"/>
    </source>
</evidence>
<dbReference type="InterPro" id="IPR029063">
    <property type="entry name" value="SAM-dependent_MTases_sf"/>
</dbReference>
<evidence type="ECO:0000256" key="5">
    <source>
        <dbReference type="ARBA" id="ARBA00022691"/>
    </source>
</evidence>
<keyword evidence="2 6" id="KW-0963">Cytoplasm</keyword>
<dbReference type="SUPFAM" id="SSF53335">
    <property type="entry name" value="S-adenosyl-L-methionine-dependent methyltransferases"/>
    <property type="match status" value="1"/>
</dbReference>
<sequence>MMNNVYYETTVSVSSFKDEIENFLMEHFYNGIEEKNDKLILRSEEPLDDLINKLKEYKKALEEIFDTEIDLKIKTEKKSNKDWIKTYQESVQPVEIDEFYIHPSWYPPKEDKINILIDPALAFGSGHHETTRSCVKAIKKYVNENDTLLDVGCGSGILGIVASKLGAKVDACDTDSIAVDSAKENFELNNATYENIWHGSANNTEKKYDVVVANIIADVLVFIANELKQRVNNYLILSGIIDKYKDKVLKKYSDFELVEEIPENEWVTLILKRK</sequence>
<dbReference type="GO" id="GO:0005737">
    <property type="term" value="C:cytoplasm"/>
    <property type="evidence" value="ECO:0007669"/>
    <property type="project" value="UniProtKB-SubCell"/>
</dbReference>
<keyword evidence="8" id="KW-1185">Reference proteome</keyword>
<keyword evidence="7" id="KW-0687">Ribonucleoprotein</keyword>
<dbReference type="HOGENOM" id="CLU_049382_1_0_7"/>
<organism evidence="7 8">
    <name type="scientific">Nautilia profundicola (strain ATCC BAA-1463 / DSM 18972 / AmH)</name>
    <dbReference type="NCBI Taxonomy" id="598659"/>
    <lineage>
        <taxon>Bacteria</taxon>
        <taxon>Pseudomonadati</taxon>
        <taxon>Campylobacterota</taxon>
        <taxon>Epsilonproteobacteria</taxon>
        <taxon>Nautiliales</taxon>
        <taxon>Nautiliaceae</taxon>
        <taxon>Nautilia</taxon>
    </lineage>
</organism>
<accession>B9L7G4</accession>
<reference evidence="7 8" key="1">
    <citation type="journal article" date="2009" name="PLoS Genet.">
        <title>Adaptations to submarine hydrothermal environments exemplified by the genome of Nautilia profundicola.</title>
        <authorList>
            <person name="Campbell B.J."/>
            <person name="Smith J.L."/>
            <person name="Hanson T.E."/>
            <person name="Klotz M.G."/>
            <person name="Stein L.Y."/>
            <person name="Lee C.K."/>
            <person name="Wu D."/>
            <person name="Robinson J.M."/>
            <person name="Khouri H.M."/>
            <person name="Eisen J.A."/>
            <person name="Cary S.C."/>
        </authorList>
    </citation>
    <scope>NUCLEOTIDE SEQUENCE [LARGE SCALE GENOMIC DNA]</scope>
    <source>
        <strain evidence="8">ATCC BAA-1463 / DSM 18972 / AmH</strain>
    </source>
</reference>
<dbReference type="EC" id="2.1.1.-" evidence="6"/>
<evidence type="ECO:0000256" key="2">
    <source>
        <dbReference type="ARBA" id="ARBA00022490"/>
    </source>
</evidence>
<keyword evidence="3 6" id="KW-0489">Methyltransferase</keyword>
<dbReference type="InterPro" id="IPR004498">
    <property type="entry name" value="Ribosomal_PrmA_MeTrfase"/>
</dbReference>
<dbReference type="eggNOG" id="COG2264">
    <property type="taxonomic scope" value="Bacteria"/>
</dbReference>
<dbReference type="HAMAP" id="MF_00735">
    <property type="entry name" value="Methyltr_PrmA"/>
    <property type="match status" value="1"/>
</dbReference>
<protein>
    <recommendedName>
        <fullName evidence="6">Ribosomal protein L11 methyltransferase</fullName>
        <shortName evidence="6">L11 Mtase</shortName>
        <ecNumber evidence="6">2.1.1.-</ecNumber>
    </recommendedName>
</protein>
<evidence type="ECO:0000256" key="1">
    <source>
        <dbReference type="ARBA" id="ARBA00009741"/>
    </source>
</evidence>
<feature type="binding site" evidence="6">
    <location>
        <position position="214"/>
    </location>
    <ligand>
        <name>S-adenosyl-L-methionine</name>
        <dbReference type="ChEBI" id="CHEBI:59789"/>
    </ligand>
</feature>
<dbReference type="Proteomes" id="UP000000448">
    <property type="component" value="Chromosome"/>
</dbReference>
<evidence type="ECO:0000313" key="8">
    <source>
        <dbReference type="Proteomes" id="UP000000448"/>
    </source>
</evidence>
<dbReference type="GO" id="GO:0005840">
    <property type="term" value="C:ribosome"/>
    <property type="evidence" value="ECO:0007669"/>
    <property type="project" value="UniProtKB-KW"/>
</dbReference>
<evidence type="ECO:0000256" key="3">
    <source>
        <dbReference type="ARBA" id="ARBA00022603"/>
    </source>
</evidence>
<comment type="function">
    <text evidence="6">Methylates ribosomal protein L11.</text>
</comment>
<keyword evidence="4 6" id="KW-0808">Transferase</keyword>
<dbReference type="PANTHER" id="PTHR43648">
    <property type="entry name" value="ELECTRON TRANSFER FLAVOPROTEIN BETA SUBUNIT LYSINE METHYLTRANSFERASE"/>
    <property type="match status" value="1"/>
</dbReference>
<feature type="binding site" evidence="6">
    <location>
        <position position="152"/>
    </location>
    <ligand>
        <name>S-adenosyl-L-methionine</name>
        <dbReference type="ChEBI" id="CHEBI:59789"/>
    </ligand>
</feature>